<keyword evidence="4" id="KW-1185">Reference proteome</keyword>
<gene>
    <name evidence="3" type="primary">6046213</name>
    <name evidence="2" type="ORF">CpipJ_CPIJ012773</name>
</gene>
<dbReference type="AlphaFoldDB" id="B0X1C0"/>
<name>B0X1C0_CULQU</name>
<feature type="compositionally biased region" description="Polar residues" evidence="1">
    <location>
        <begin position="43"/>
        <end position="57"/>
    </location>
</feature>
<organism>
    <name type="scientific">Culex quinquefasciatus</name>
    <name type="common">Southern house mosquito</name>
    <name type="synonym">Culex pungens</name>
    <dbReference type="NCBI Taxonomy" id="7176"/>
    <lineage>
        <taxon>Eukaryota</taxon>
        <taxon>Metazoa</taxon>
        <taxon>Ecdysozoa</taxon>
        <taxon>Arthropoda</taxon>
        <taxon>Hexapoda</taxon>
        <taxon>Insecta</taxon>
        <taxon>Pterygota</taxon>
        <taxon>Neoptera</taxon>
        <taxon>Endopterygota</taxon>
        <taxon>Diptera</taxon>
        <taxon>Nematocera</taxon>
        <taxon>Culicoidea</taxon>
        <taxon>Culicidae</taxon>
        <taxon>Culicinae</taxon>
        <taxon>Culicini</taxon>
        <taxon>Culex</taxon>
        <taxon>Culex</taxon>
    </lineage>
</organism>
<evidence type="ECO:0000313" key="2">
    <source>
        <dbReference type="EMBL" id="EDS38569.1"/>
    </source>
</evidence>
<dbReference type="EnsemblMetazoa" id="CPIJ012773-RA">
    <property type="protein sequence ID" value="CPIJ012773-PA"/>
    <property type="gene ID" value="CPIJ012773"/>
</dbReference>
<protein>
    <submittedName>
        <fullName evidence="2 3">Uncharacterized protein</fullName>
    </submittedName>
</protein>
<dbReference type="KEGG" id="cqu:CpipJ_CPIJ012773"/>
<dbReference type="InParanoid" id="B0X1C0"/>
<proteinExistence type="predicted"/>
<dbReference type="VEuPathDB" id="VectorBase:CPIJ012773"/>
<evidence type="ECO:0000313" key="3">
    <source>
        <dbReference type="EnsemblMetazoa" id="CPIJ012773-PA"/>
    </source>
</evidence>
<reference evidence="3" key="2">
    <citation type="submission" date="2021-02" db="UniProtKB">
        <authorList>
            <consortium name="EnsemblMetazoa"/>
        </authorList>
    </citation>
    <scope>IDENTIFICATION</scope>
    <source>
        <strain evidence="3">JHB</strain>
    </source>
</reference>
<dbReference type="EMBL" id="DS232257">
    <property type="protein sequence ID" value="EDS38569.1"/>
    <property type="molecule type" value="Genomic_DNA"/>
</dbReference>
<evidence type="ECO:0000313" key="4">
    <source>
        <dbReference type="Proteomes" id="UP000002320"/>
    </source>
</evidence>
<dbReference type="HOGENOM" id="CLU_2998489_0_0_1"/>
<feature type="compositionally biased region" description="Basic and acidic residues" evidence="1">
    <location>
        <begin position="21"/>
        <end position="35"/>
    </location>
</feature>
<feature type="region of interest" description="Disordered" evidence="1">
    <location>
        <begin position="13"/>
        <end position="57"/>
    </location>
</feature>
<reference evidence="2" key="1">
    <citation type="submission" date="2007-03" db="EMBL/GenBank/DDBJ databases">
        <title>Annotation of Culex pipiens quinquefasciatus.</title>
        <authorList>
            <consortium name="The Broad Institute Genome Sequencing Platform"/>
            <person name="Atkinson P.W."/>
            <person name="Hemingway J."/>
            <person name="Christensen B.M."/>
            <person name="Higgs S."/>
            <person name="Kodira C."/>
            <person name="Hannick L."/>
            <person name="Megy K."/>
            <person name="O'Leary S."/>
            <person name="Pearson M."/>
            <person name="Haas B.J."/>
            <person name="Mauceli E."/>
            <person name="Wortman J.R."/>
            <person name="Lee N.H."/>
            <person name="Guigo R."/>
            <person name="Stanke M."/>
            <person name="Alvarado L."/>
            <person name="Amedeo P."/>
            <person name="Antoine C.H."/>
            <person name="Arensburger P."/>
            <person name="Bidwell S.L."/>
            <person name="Crawford M."/>
            <person name="Camaro F."/>
            <person name="Devon K."/>
            <person name="Engels R."/>
            <person name="Hammond M."/>
            <person name="Howarth C."/>
            <person name="Koehrsen M."/>
            <person name="Lawson D."/>
            <person name="Montgomery P."/>
            <person name="Nene V."/>
            <person name="Nusbaum C."/>
            <person name="Puiu D."/>
            <person name="Romero-Severson J."/>
            <person name="Severson D.W."/>
            <person name="Shumway M."/>
            <person name="Sisk P."/>
            <person name="Stolte C."/>
            <person name="Zeng Q."/>
            <person name="Eisenstadt E."/>
            <person name="Fraser-Liggett C."/>
            <person name="Strausberg R."/>
            <person name="Galagan J."/>
            <person name="Birren B."/>
            <person name="Collins F.H."/>
        </authorList>
    </citation>
    <scope>NUCLEOTIDE SEQUENCE [LARGE SCALE GENOMIC DNA]</scope>
    <source>
        <strain evidence="2">JHB</strain>
    </source>
</reference>
<sequence>MLAFNATQNCHVDAGGTCSTEGRHPSEQRCTEQGHRKIANLQVPRTNRSQSLRAWSE</sequence>
<accession>B0X1C0</accession>
<dbReference type="Proteomes" id="UP000002320">
    <property type="component" value="Unassembled WGS sequence"/>
</dbReference>
<evidence type="ECO:0000256" key="1">
    <source>
        <dbReference type="SAM" id="MobiDB-lite"/>
    </source>
</evidence>